<sequence length="1125" mass="124722">MSTLFRDIFRIPERAGTEDYVLRLTESTDAEHIPQTLADYVVTPSLADNFDAALSLVVDALRNNKSRGAFLSGSFGSGKSHFMAVLHALLGHEPAARAIDELQPVIARHDNALSDRKLTRLSYHLLGANTLEEAIFRGYVDHIREHYPNAPLPAVHTSDQLLVDAENRRAQVGDEEFFRGLNGDDGGALDAWSGLLGAGTWNAETYAAARAASPDSPERQQLVTALTEKYFTSYTRFAAYVDIDTGLLAISRHAKELGYDGVVLFLDELVLWLAFGVRDAEFFRRETQKITKLVESAATARPIPIISFISRQMDLRKWFADAGASGAEQEALDRAFRHQEGRFATIELGDDNLAEVAHKRLLEPVDDRAKLALADAFNGLDRRPQVWDVLLDGVNTSDDHRGASEAEFRKTYPFSPALVSTLRALASVMQRERTALKVMLQMLVDRRDSLTVDDAIPVGDCFDYVVNGKQALDTHAANLFRAATVLYQDKIKPVLLREHRVTEEQLASNPASVPQGFRGHERLAKTLLLSAVAPNVPALKELTASRLASLNHGSIKSPLPGNEARMVMAAINTWKRDVPEIQTSADAIDPVIRVQLSNVDYESVVDRIRGEDNPGRRRQLIKELVHEALGVGMGATDLSGAVTRTVIWKGSRREIDVVFGNVRDTTFLSDNHFKHRPGTWRFVIDYPFDEENHSVAEDIQRVERMLASGQHYHTVVWLPHFFTAEVQRELIRLVKLHWLFSGPGERWQNNADHLSETDRAQARGILESQYAGLKERITRVMQQAYGAAAPEPGGLDTSSPHDVLMTLSRDFSLAEPVGANLGQAFDNLIDQVFRSSYPAHPDFEPGDTEVTVRQLTVVRDYVEQATTHPDGRVPVSPEHRQTLRRICTPLRVGRPTETHFLFGDDTFAYWAREFDRAVVREAGDPHAPVMVAVLRRAVKEDWGLRPEVCDLVISAWALHSKRAWYESGSAVPTPAIGKLKDHFELRPEPLPTPDAWNKALDRAGHLLGVAANNYLTGANVAAFAEKVREQAKVAASSVTPLVNELRNVYTRLKLPQQAPGRLTVAEEAARFITTVLHATNPVDLISAVAAARFSATDQTLALIIHVGDVSACAGSDVDLELVAVW</sequence>
<dbReference type="RefSeq" id="WP_233722714.1">
    <property type="nucleotide sequence ID" value="NZ_JAJVCN010000001.1"/>
</dbReference>
<evidence type="ECO:0000259" key="1">
    <source>
        <dbReference type="Pfam" id="PF26381"/>
    </source>
</evidence>
<dbReference type="InterPro" id="IPR058747">
    <property type="entry name" value="PglY_C"/>
</dbReference>
<protein>
    <submittedName>
        <fullName evidence="3">DUF6079 family protein</fullName>
    </submittedName>
</protein>
<feature type="domain" description="ATPase PglY C-terminal" evidence="2">
    <location>
        <begin position="1001"/>
        <end position="1102"/>
    </location>
</feature>
<gene>
    <name evidence="3" type="ORF">LWC34_02185</name>
</gene>
<dbReference type="Proteomes" id="UP001521150">
    <property type="component" value="Unassembled WGS sequence"/>
</dbReference>
<dbReference type="EMBL" id="JAJVCN010000001">
    <property type="protein sequence ID" value="MCE7001655.1"/>
    <property type="molecule type" value="Genomic_DNA"/>
</dbReference>
<evidence type="ECO:0000313" key="3">
    <source>
        <dbReference type="EMBL" id="MCE7001655.1"/>
    </source>
</evidence>
<reference evidence="3 4" key="1">
    <citation type="submission" date="2021-12" db="EMBL/GenBank/DDBJ databases">
        <title>Genome sequence of Kibdelosporangium philippinense ATCC 49844.</title>
        <authorList>
            <person name="Fedorov E.A."/>
            <person name="Omeragic M."/>
            <person name="Shalygina K.F."/>
            <person name="Maclea K.S."/>
        </authorList>
    </citation>
    <scope>NUCLEOTIDE SEQUENCE [LARGE SCALE GENOMIC DNA]</scope>
    <source>
        <strain evidence="3 4">ATCC 49844</strain>
    </source>
</reference>
<proteinExistence type="predicted"/>
<dbReference type="Pfam" id="PF26381">
    <property type="entry name" value="BREX_PglY_5th"/>
    <property type="match status" value="1"/>
</dbReference>
<evidence type="ECO:0000313" key="4">
    <source>
        <dbReference type="Proteomes" id="UP001521150"/>
    </source>
</evidence>
<name>A0ABS8Z1D6_9PSEU</name>
<dbReference type="InterPro" id="IPR058748">
    <property type="entry name" value="PglY_5th"/>
</dbReference>
<evidence type="ECO:0000259" key="2">
    <source>
        <dbReference type="Pfam" id="PF26382"/>
    </source>
</evidence>
<keyword evidence="4" id="KW-1185">Reference proteome</keyword>
<comment type="caution">
    <text evidence="3">The sequence shown here is derived from an EMBL/GenBank/DDBJ whole genome shotgun (WGS) entry which is preliminary data.</text>
</comment>
<dbReference type="Pfam" id="PF26382">
    <property type="entry name" value="BREX_PglY_6th"/>
    <property type="match status" value="1"/>
</dbReference>
<organism evidence="3 4">
    <name type="scientific">Kibdelosporangium philippinense</name>
    <dbReference type="NCBI Taxonomy" id="211113"/>
    <lineage>
        <taxon>Bacteria</taxon>
        <taxon>Bacillati</taxon>
        <taxon>Actinomycetota</taxon>
        <taxon>Actinomycetes</taxon>
        <taxon>Pseudonocardiales</taxon>
        <taxon>Pseudonocardiaceae</taxon>
        <taxon>Kibdelosporangium</taxon>
    </lineage>
</organism>
<feature type="domain" description="ATPase PglY 5th" evidence="1">
    <location>
        <begin position="854"/>
        <end position="957"/>
    </location>
</feature>
<accession>A0ABS8Z1D6</accession>